<dbReference type="InterPro" id="IPR024487">
    <property type="entry name" value="CBP_BcsR"/>
</dbReference>
<organism evidence="1 2">
    <name type="scientific">Pseudomonas eucalypticola</name>
    <dbReference type="NCBI Taxonomy" id="2599595"/>
    <lineage>
        <taxon>Bacteria</taxon>
        <taxon>Pseudomonadati</taxon>
        <taxon>Pseudomonadota</taxon>
        <taxon>Gammaproteobacteria</taxon>
        <taxon>Pseudomonadales</taxon>
        <taxon>Pseudomonadaceae</taxon>
        <taxon>Pseudomonas</taxon>
    </lineage>
</organism>
<evidence type="ECO:0000313" key="1">
    <source>
        <dbReference type="EMBL" id="QKZ07456.1"/>
    </source>
</evidence>
<evidence type="ECO:0000313" key="2">
    <source>
        <dbReference type="Proteomes" id="UP000509568"/>
    </source>
</evidence>
<evidence type="ECO:0008006" key="3">
    <source>
        <dbReference type="Google" id="ProtNLM"/>
    </source>
</evidence>
<dbReference type="NCBIfam" id="NF040717">
    <property type="entry name" value="BcsR_only"/>
    <property type="match status" value="1"/>
</dbReference>
<sequence>MAAVPTAVQVRAKVQSRADRADDIARLKQELALPELDYVDISAQLELQKALHRWPLLAEMERLQPKVLAPARPSELERLS</sequence>
<dbReference type="Pfam" id="PF10945">
    <property type="entry name" value="CBP_BcsR"/>
    <property type="match status" value="1"/>
</dbReference>
<dbReference type="Proteomes" id="UP000509568">
    <property type="component" value="Chromosome"/>
</dbReference>
<protein>
    <recommendedName>
        <fullName evidence="3">Cellulose biosynthesis protein BcsR</fullName>
    </recommendedName>
</protein>
<dbReference type="AlphaFoldDB" id="A0A7D5DBQ6"/>
<accession>A0A7D5DBQ6</accession>
<gene>
    <name evidence="1" type="ORF">HWQ56_28200</name>
</gene>
<keyword evidence="2" id="KW-1185">Reference proteome</keyword>
<name>A0A7D5DBQ6_9PSED</name>
<dbReference type="EMBL" id="CP056030">
    <property type="protein sequence ID" value="QKZ07456.1"/>
    <property type="molecule type" value="Genomic_DNA"/>
</dbReference>
<proteinExistence type="predicted"/>
<dbReference type="RefSeq" id="WP_158152766.1">
    <property type="nucleotide sequence ID" value="NZ_CP056030.1"/>
</dbReference>
<reference evidence="1 2" key="1">
    <citation type="submission" date="2020-06" db="EMBL/GenBank/DDBJ databases">
        <title>Pseudomonas eucalypticola sp. nov., an endophyte of Eucalyptus dunnii leaves with biocontrol ability of eucalyptus leaf blight.</title>
        <authorList>
            <person name="Liu Y."/>
            <person name="Song Z."/>
            <person name="Zeng H."/>
            <person name="Lu M."/>
            <person name="Wang X."/>
            <person name="Lian X."/>
            <person name="Zhang Q."/>
        </authorList>
    </citation>
    <scope>NUCLEOTIDE SEQUENCE [LARGE SCALE GENOMIC DNA]</scope>
    <source>
        <strain evidence="1 2">NP-1</strain>
    </source>
</reference>
<dbReference type="KEGG" id="pez:HWQ56_28200"/>